<protein>
    <submittedName>
        <fullName evidence="1">Uncharacterized protein</fullName>
    </submittedName>
</protein>
<dbReference type="Proteomes" id="UP001172386">
    <property type="component" value="Unassembled WGS sequence"/>
</dbReference>
<evidence type="ECO:0000313" key="2">
    <source>
        <dbReference type="Proteomes" id="UP001172386"/>
    </source>
</evidence>
<comment type="caution">
    <text evidence="1">The sequence shown here is derived from an EMBL/GenBank/DDBJ whole genome shotgun (WGS) entry which is preliminary data.</text>
</comment>
<evidence type="ECO:0000313" key="1">
    <source>
        <dbReference type="EMBL" id="KAJ9654086.1"/>
    </source>
</evidence>
<sequence length="278" mass="31891">MPRAKKGQTTKCKSSAVASRTSSTKSSFAAHVVSKKNTTTASAPNVASPMTTTTTARPEAAAAQIHLPAEIILMIAEQFVEPYKIEVRRMPKKEKKYRGQPLCYLEGPNLPQLPLVSKGFQAGIERGLLTRFTGHLDVGRNTHKEFEKLKHKMMKASKWPMWLDDLVTKLTVRMVTSPTLQGIHIPEFEYRHYYYLKVIELVFPGRNNSVQTAMAKANQWTRRVEQTNIHMWSYHYLNMNYLRITQLIGYHRTVEATIKVDMLKNPVELLETLDYLKR</sequence>
<accession>A0ACC3A212</accession>
<gene>
    <name evidence="1" type="ORF">H2198_006825</name>
</gene>
<proteinExistence type="predicted"/>
<reference evidence="1" key="1">
    <citation type="submission" date="2022-10" db="EMBL/GenBank/DDBJ databases">
        <title>Culturing micro-colonial fungi from biological soil crusts in the Mojave desert and describing Neophaeococcomyces mojavensis, and introducing the new genera and species Taxawa tesnikishii.</title>
        <authorList>
            <person name="Kurbessoian T."/>
            <person name="Stajich J.E."/>
        </authorList>
    </citation>
    <scope>NUCLEOTIDE SEQUENCE</scope>
    <source>
        <strain evidence="1">JES_112</strain>
    </source>
</reference>
<name>A0ACC3A212_9EURO</name>
<dbReference type="EMBL" id="JAPDRQ010000132">
    <property type="protein sequence ID" value="KAJ9654086.1"/>
    <property type="molecule type" value="Genomic_DNA"/>
</dbReference>
<organism evidence="1 2">
    <name type="scientific">Neophaeococcomyces mojaviensis</name>
    <dbReference type="NCBI Taxonomy" id="3383035"/>
    <lineage>
        <taxon>Eukaryota</taxon>
        <taxon>Fungi</taxon>
        <taxon>Dikarya</taxon>
        <taxon>Ascomycota</taxon>
        <taxon>Pezizomycotina</taxon>
        <taxon>Eurotiomycetes</taxon>
        <taxon>Chaetothyriomycetidae</taxon>
        <taxon>Chaetothyriales</taxon>
        <taxon>Chaetothyriales incertae sedis</taxon>
        <taxon>Neophaeococcomyces</taxon>
    </lineage>
</organism>
<keyword evidence="2" id="KW-1185">Reference proteome</keyword>